<dbReference type="OrthoDB" id="5496738at2"/>
<evidence type="ECO:0000256" key="2">
    <source>
        <dbReference type="ARBA" id="ARBA00023315"/>
    </source>
</evidence>
<dbReference type="PANTHER" id="PTHR22753:SF14">
    <property type="entry name" value="MONOACYLGLYCEROL_DIACYLGLYCEROL O-ACYLTRANSFERASE"/>
    <property type="match status" value="1"/>
</dbReference>
<gene>
    <name evidence="3" type="ORF">EY643_09370</name>
</gene>
<proteinExistence type="predicted"/>
<dbReference type="KEGG" id="halc:EY643_09370"/>
<sequence>MAIFDKDNQPLGTEEALAQHIEAALAVEPPSGPMLENSYRVVKALFNPVVMGGDNIPDKPCLFVGNHSLFALDGWVLGPVMMKELGRFIRGLGDKFLFTVPAIGDRLVRFGPVMGHPEVCAALMEEGHDLMVFPGGAHEAVKPARQMYELQWKERYGFVKLAARHGYTIMPFGVVGPDEFYAHMIEGEDIPDSRLGQVLKRAGMLDENTRSDMLPPIPRGALGTLFPRPQRCYIGFGDPVDLSAFKGRTPGKRQLEKIRAEVADNIDTQLGELLVARAQNQGKDGLIRRLLTL</sequence>
<dbReference type="EMBL" id="CP036422">
    <property type="protein sequence ID" value="QFU77834.1"/>
    <property type="molecule type" value="Genomic_DNA"/>
</dbReference>
<reference evidence="3 4" key="1">
    <citation type="submission" date="2019-02" db="EMBL/GenBank/DDBJ databases">
        <authorList>
            <person name="Li S.-H."/>
        </authorList>
    </citation>
    <scope>NUCLEOTIDE SEQUENCE [LARGE SCALE GENOMIC DNA]</scope>
    <source>
        <strain evidence="3 4">IMCC14385</strain>
    </source>
</reference>
<evidence type="ECO:0000256" key="1">
    <source>
        <dbReference type="ARBA" id="ARBA00022679"/>
    </source>
</evidence>
<name>A0A5P9NR53_9GAMM</name>
<organism evidence="3 4">
    <name type="scientific">Halioglobus maricola</name>
    <dbReference type="NCBI Taxonomy" id="2601894"/>
    <lineage>
        <taxon>Bacteria</taxon>
        <taxon>Pseudomonadati</taxon>
        <taxon>Pseudomonadota</taxon>
        <taxon>Gammaproteobacteria</taxon>
        <taxon>Cellvibrionales</taxon>
        <taxon>Halieaceae</taxon>
        <taxon>Halioglobus</taxon>
    </lineage>
</organism>
<evidence type="ECO:0000313" key="4">
    <source>
        <dbReference type="Proteomes" id="UP000326287"/>
    </source>
</evidence>
<accession>A0A5P9NR53</accession>
<evidence type="ECO:0000313" key="3">
    <source>
        <dbReference type="EMBL" id="QFU77834.1"/>
    </source>
</evidence>
<dbReference type="GO" id="GO:0008374">
    <property type="term" value="F:O-acyltransferase activity"/>
    <property type="evidence" value="ECO:0007669"/>
    <property type="project" value="InterPro"/>
</dbReference>
<dbReference type="Proteomes" id="UP000326287">
    <property type="component" value="Chromosome"/>
</dbReference>
<protein>
    <submittedName>
        <fullName evidence="3">Acyltransferase family protein</fullName>
    </submittedName>
</protein>
<dbReference type="PANTHER" id="PTHR22753">
    <property type="entry name" value="TRANSMEMBRANE PROTEIN 68"/>
    <property type="match status" value="1"/>
</dbReference>
<dbReference type="CDD" id="cd07987">
    <property type="entry name" value="LPLAT_MGAT-like"/>
    <property type="match status" value="1"/>
</dbReference>
<keyword evidence="1 3" id="KW-0808">Transferase</keyword>
<keyword evidence="2 3" id="KW-0012">Acyltransferase</keyword>
<dbReference type="Pfam" id="PF03982">
    <property type="entry name" value="DAGAT"/>
    <property type="match status" value="1"/>
</dbReference>
<dbReference type="SUPFAM" id="SSF69593">
    <property type="entry name" value="Glycerol-3-phosphate (1)-acyltransferase"/>
    <property type="match status" value="1"/>
</dbReference>
<dbReference type="InterPro" id="IPR007130">
    <property type="entry name" value="DAGAT"/>
</dbReference>
<keyword evidence="4" id="KW-1185">Reference proteome</keyword>
<dbReference type="GO" id="GO:0016020">
    <property type="term" value="C:membrane"/>
    <property type="evidence" value="ECO:0007669"/>
    <property type="project" value="TreeGrafter"/>
</dbReference>
<dbReference type="AlphaFoldDB" id="A0A5P9NR53"/>